<reference evidence="5 6" key="1">
    <citation type="submission" date="2009-02" db="EMBL/GenBank/DDBJ databases">
        <title>Annotation of Streptomyces hygroscopicus strain ATCC 53653.</title>
        <authorList>
            <consortium name="The Broad Institute Genome Sequencing Platform"/>
            <consortium name="Broad Institute Microbial Sequencing Center"/>
            <person name="Fischbach M."/>
            <person name="Godfrey P."/>
            <person name="Ward D."/>
            <person name="Young S."/>
            <person name="Zeng Q."/>
            <person name="Koehrsen M."/>
            <person name="Alvarado L."/>
            <person name="Berlin A.M."/>
            <person name="Bochicchio J."/>
            <person name="Borenstein D."/>
            <person name="Chapman S.B."/>
            <person name="Chen Z."/>
            <person name="Engels R."/>
            <person name="Freedman E."/>
            <person name="Gellesch M."/>
            <person name="Goldberg J."/>
            <person name="Griggs A."/>
            <person name="Gujja S."/>
            <person name="Heilman E.R."/>
            <person name="Heiman D.I."/>
            <person name="Hepburn T.A."/>
            <person name="Howarth C."/>
            <person name="Jen D."/>
            <person name="Larson L."/>
            <person name="Lewis B."/>
            <person name="Mehta T."/>
            <person name="Park D."/>
            <person name="Pearson M."/>
            <person name="Richards J."/>
            <person name="Roberts A."/>
            <person name="Saif S."/>
            <person name="Shea T.D."/>
            <person name="Shenoy N."/>
            <person name="Sisk P."/>
            <person name="Stolte C."/>
            <person name="Sykes S.N."/>
            <person name="Thomson T."/>
            <person name="Walk T."/>
            <person name="White J."/>
            <person name="Yandava C."/>
            <person name="Straight P."/>
            <person name="Clardy J."/>
            <person name="Hung D."/>
            <person name="Kolter R."/>
            <person name="Mekalanos J."/>
            <person name="Walker S."/>
            <person name="Walsh C.T."/>
            <person name="Wieland-Brown L.C."/>
            <person name="Haas B."/>
            <person name="Nusbaum C."/>
            <person name="Birren B."/>
        </authorList>
    </citation>
    <scope>NUCLEOTIDE SEQUENCE [LARGE SCALE GENOMIC DNA]</scope>
    <source>
        <strain evidence="5 6">ATCC 53653</strain>
    </source>
</reference>
<evidence type="ECO:0000256" key="1">
    <source>
        <dbReference type="ARBA" id="ARBA00006484"/>
    </source>
</evidence>
<dbReference type="GO" id="GO:0016616">
    <property type="term" value="F:oxidoreductase activity, acting on the CH-OH group of donors, NAD or NADP as acceptor"/>
    <property type="evidence" value="ECO:0007669"/>
    <property type="project" value="TreeGrafter"/>
</dbReference>
<name>D9WHN3_9ACTN</name>
<dbReference type="InterPro" id="IPR020904">
    <property type="entry name" value="Sc_DH/Rdtase_CS"/>
</dbReference>
<dbReference type="SMART" id="SM00822">
    <property type="entry name" value="PKS_KR"/>
    <property type="match status" value="1"/>
</dbReference>
<evidence type="ECO:0000313" key="6">
    <source>
        <dbReference type="Proteomes" id="UP000003963"/>
    </source>
</evidence>
<dbReference type="PROSITE" id="PS00061">
    <property type="entry name" value="ADH_SHORT"/>
    <property type="match status" value="1"/>
</dbReference>
<dbReference type="PANTHER" id="PTHR42760">
    <property type="entry name" value="SHORT-CHAIN DEHYDROGENASES/REDUCTASES FAMILY MEMBER"/>
    <property type="match status" value="1"/>
</dbReference>
<dbReference type="Gene3D" id="3.40.50.720">
    <property type="entry name" value="NAD(P)-binding Rossmann-like Domain"/>
    <property type="match status" value="1"/>
</dbReference>
<evidence type="ECO:0000259" key="4">
    <source>
        <dbReference type="SMART" id="SM00822"/>
    </source>
</evidence>
<dbReference type="STRING" id="457427.SSOG_00997"/>
<organism evidence="5 6">
    <name type="scientific">Streptomyces himastatinicus ATCC 53653</name>
    <dbReference type="NCBI Taxonomy" id="457427"/>
    <lineage>
        <taxon>Bacteria</taxon>
        <taxon>Bacillati</taxon>
        <taxon>Actinomycetota</taxon>
        <taxon>Actinomycetes</taxon>
        <taxon>Kitasatosporales</taxon>
        <taxon>Streptomycetaceae</taxon>
        <taxon>Streptomyces</taxon>
        <taxon>Streptomyces violaceusniger group</taxon>
    </lineage>
</organism>
<keyword evidence="6" id="KW-1185">Reference proteome</keyword>
<gene>
    <name evidence="5" type="ORF">SSOG_00997</name>
</gene>
<accession>D9WHN3</accession>
<dbReference type="InterPro" id="IPR036291">
    <property type="entry name" value="NAD(P)-bd_dom_sf"/>
</dbReference>
<dbReference type="Proteomes" id="UP000003963">
    <property type="component" value="Unassembled WGS sequence"/>
</dbReference>
<protein>
    <submittedName>
        <fullName evidence="5">Acetoin reductase</fullName>
    </submittedName>
</protein>
<proteinExistence type="inferred from homology"/>
<dbReference type="PRINTS" id="PR00080">
    <property type="entry name" value="SDRFAMILY"/>
</dbReference>
<dbReference type="EMBL" id="GG657754">
    <property type="protein sequence ID" value="EFL21285.1"/>
    <property type="molecule type" value="Genomic_DNA"/>
</dbReference>
<feature type="domain" description="Ketoreductase" evidence="4">
    <location>
        <begin position="29"/>
        <end position="209"/>
    </location>
</feature>
<dbReference type="InterPro" id="IPR057326">
    <property type="entry name" value="KR_dom"/>
</dbReference>
<sequence>MALYADRGAHRPSPAGAGGRPMTTTTPDRVALVTGAARGLGACIAGRLYGAGYRVALTDLDEAAAVAAAADLAPDGRNAIGLGLDVRDKDAFVRVRDQLVARWGAVHVLVNNAGYSKVEPLMEITPDSFGSVVSSNLDGTFFGCQVFGAYFAGRGYGRIVNIASLAGQNGGSATGGHYAAAKGGVATLTKVFARELGPQGVTVNAIAPGVQDLPVVRELVAPEQLARIEESIPVRRLGRPEFIADMAVLLAADHADTVTGACWDANGGLNMR</sequence>
<dbReference type="GO" id="GO:0030497">
    <property type="term" value="P:fatty acid elongation"/>
    <property type="evidence" value="ECO:0007669"/>
    <property type="project" value="TreeGrafter"/>
</dbReference>
<comment type="similarity">
    <text evidence="1">Belongs to the short-chain dehydrogenases/reductases (SDR) family.</text>
</comment>
<dbReference type="PRINTS" id="PR00081">
    <property type="entry name" value="GDHRDH"/>
</dbReference>
<dbReference type="SUPFAM" id="SSF51735">
    <property type="entry name" value="NAD(P)-binding Rossmann-fold domains"/>
    <property type="match status" value="1"/>
</dbReference>
<dbReference type="Pfam" id="PF13561">
    <property type="entry name" value="adh_short_C2"/>
    <property type="match status" value="1"/>
</dbReference>
<evidence type="ECO:0000256" key="3">
    <source>
        <dbReference type="SAM" id="MobiDB-lite"/>
    </source>
</evidence>
<dbReference type="AlphaFoldDB" id="D9WHN3"/>
<evidence type="ECO:0000256" key="2">
    <source>
        <dbReference type="ARBA" id="ARBA00023002"/>
    </source>
</evidence>
<dbReference type="PANTHER" id="PTHR42760:SF135">
    <property type="entry name" value="BLL7886 PROTEIN"/>
    <property type="match status" value="1"/>
</dbReference>
<feature type="region of interest" description="Disordered" evidence="3">
    <location>
        <begin position="1"/>
        <end position="26"/>
    </location>
</feature>
<dbReference type="FunFam" id="3.40.50.720:FF:000173">
    <property type="entry name" value="3-oxoacyl-[acyl-carrier protein] reductase"/>
    <property type="match status" value="1"/>
</dbReference>
<dbReference type="InterPro" id="IPR002347">
    <property type="entry name" value="SDR_fam"/>
</dbReference>
<dbReference type="HOGENOM" id="CLU_010194_1_3_11"/>
<evidence type="ECO:0000313" key="5">
    <source>
        <dbReference type="EMBL" id="EFL21285.1"/>
    </source>
</evidence>
<keyword evidence="2" id="KW-0560">Oxidoreductase</keyword>